<evidence type="ECO:0000313" key="2">
    <source>
        <dbReference type="EMBL" id="KAK7495587.1"/>
    </source>
</evidence>
<organism evidence="2 3">
    <name type="scientific">Batillaria attramentaria</name>
    <dbReference type="NCBI Taxonomy" id="370345"/>
    <lineage>
        <taxon>Eukaryota</taxon>
        <taxon>Metazoa</taxon>
        <taxon>Spiralia</taxon>
        <taxon>Lophotrochozoa</taxon>
        <taxon>Mollusca</taxon>
        <taxon>Gastropoda</taxon>
        <taxon>Caenogastropoda</taxon>
        <taxon>Sorbeoconcha</taxon>
        <taxon>Cerithioidea</taxon>
        <taxon>Batillariidae</taxon>
        <taxon>Batillaria</taxon>
    </lineage>
</organism>
<gene>
    <name evidence="2" type="ORF">BaRGS_00013285</name>
</gene>
<dbReference type="AlphaFoldDB" id="A0ABD0L810"/>
<dbReference type="Proteomes" id="UP001519460">
    <property type="component" value="Unassembled WGS sequence"/>
</dbReference>
<evidence type="ECO:0000256" key="1">
    <source>
        <dbReference type="SAM" id="MobiDB-lite"/>
    </source>
</evidence>
<feature type="region of interest" description="Disordered" evidence="1">
    <location>
        <begin position="152"/>
        <end position="175"/>
    </location>
</feature>
<evidence type="ECO:0000313" key="3">
    <source>
        <dbReference type="Proteomes" id="UP001519460"/>
    </source>
</evidence>
<dbReference type="EMBL" id="JACVVK020000074">
    <property type="protein sequence ID" value="KAK7495587.1"/>
    <property type="molecule type" value="Genomic_DNA"/>
</dbReference>
<sequence length="344" mass="38127">MVYSYKSQQDGLQLQIQSSAPFVRPKIPSYISLKQESHSYRLLVYGHSGQVPLSLMTTVRPIRGPLSHRVTSLDVAVTSRIPPSMVIGSELQASCRLRTTQLEVWRGMPAFCARDVRLYFKSRQQRRSIRRASSGVLQCFLTHDGHCLTTRQGSFRGSSKMAAPSSGVNDPPRETRGRARLFKCARGLLNELNQSRAYGWRKLAGTSQGMKRGKNAGWRREGDRVCVSNSSARAVTVLVLQLYTNTSLSSLMVSAARASLHLHHGQNNKHAQSHLLRAVQREMKGSPQRADPRQFQKARIIHGNLAAMFADHGVTMVTRGSVMADAETDALSGEQTDEGVWLGS</sequence>
<accession>A0ABD0L810</accession>
<comment type="caution">
    <text evidence="2">The sequence shown here is derived from an EMBL/GenBank/DDBJ whole genome shotgun (WGS) entry which is preliminary data.</text>
</comment>
<proteinExistence type="predicted"/>
<name>A0ABD0L810_9CAEN</name>
<reference evidence="2 3" key="1">
    <citation type="journal article" date="2023" name="Sci. Data">
        <title>Genome assembly of the Korean intertidal mud-creeper Batillaria attramentaria.</title>
        <authorList>
            <person name="Patra A.K."/>
            <person name="Ho P.T."/>
            <person name="Jun S."/>
            <person name="Lee S.J."/>
            <person name="Kim Y."/>
            <person name="Won Y.J."/>
        </authorList>
    </citation>
    <scope>NUCLEOTIDE SEQUENCE [LARGE SCALE GENOMIC DNA]</scope>
    <source>
        <strain evidence="2">Wonlab-2016</strain>
    </source>
</reference>
<protein>
    <submittedName>
        <fullName evidence="2">Uncharacterized protein</fullName>
    </submittedName>
</protein>
<keyword evidence="3" id="KW-1185">Reference proteome</keyword>